<dbReference type="SUPFAM" id="SSF53850">
    <property type="entry name" value="Periplasmic binding protein-like II"/>
    <property type="match status" value="1"/>
</dbReference>
<name>A0A081BR05_9BACT</name>
<dbReference type="STRING" id="1499966.U14_05110"/>
<evidence type="ECO:0000313" key="1">
    <source>
        <dbReference type="EMBL" id="GAK53836.1"/>
    </source>
</evidence>
<reference evidence="1" key="1">
    <citation type="journal article" date="2015" name="PeerJ">
        <title>First genomic representation of candidate bacterial phylum KSB3 points to enhanced environmental sensing as a trigger of wastewater bulking.</title>
        <authorList>
            <person name="Sekiguchi Y."/>
            <person name="Ohashi A."/>
            <person name="Parks D.H."/>
            <person name="Yamauchi T."/>
            <person name="Tyson G.W."/>
            <person name="Hugenholtz P."/>
        </authorList>
    </citation>
    <scope>NUCLEOTIDE SEQUENCE [LARGE SCALE GENOMIC DNA]</scope>
</reference>
<accession>A0A081BR05</accession>
<dbReference type="AlphaFoldDB" id="A0A081BR05"/>
<proteinExistence type="predicted"/>
<evidence type="ECO:0000313" key="2">
    <source>
        <dbReference type="Proteomes" id="UP000030700"/>
    </source>
</evidence>
<organism evidence="1">
    <name type="scientific">Candidatus Moduliflexus flocculans</name>
    <dbReference type="NCBI Taxonomy" id="1499966"/>
    <lineage>
        <taxon>Bacteria</taxon>
        <taxon>Candidatus Moduliflexota</taxon>
        <taxon>Candidatus Moduliflexia</taxon>
        <taxon>Candidatus Moduliflexales</taxon>
        <taxon>Candidatus Moduliflexaceae</taxon>
    </lineage>
</organism>
<protein>
    <recommendedName>
        <fullName evidence="3">Extracellular solute-binding protein</fullName>
    </recommendedName>
</protein>
<sequence>MKSRVIGIVILVAIIAGGVAYKFVGGGKQQIELKGLVGGEKLAFLQNPNVEAILSKKYGVRLNINKAGSIEMAQQAPGADIDFLWPSSEVALELYKAKNFPLKKSEIIFNSPIVLYTWDLIAQALDQKGFLEQQGNSLFIKDMKPLLEMVSAGTPWSNVGVTQLFGKMAITTTDPEKSSSGNAFAGLVANILNGDVVDTSSVQAVLPAVRNMFARLGYMPPSSQDLFQQYLTKGIGDKPIIAGYESQAVEFSLQNKELWPKVKNKIRILYPKPTVWSSHPLIIVKDKADPLMLAMQDPELQKIAWEQHGFRTGLAGIQNDPKVLDVAGIPESITFVMPMPSPQVMEIIMSALKN</sequence>
<dbReference type="HOGENOM" id="CLU_028459_1_1_0"/>
<dbReference type="Proteomes" id="UP000030700">
    <property type="component" value="Unassembled WGS sequence"/>
</dbReference>
<dbReference type="EMBL" id="DF820460">
    <property type="protein sequence ID" value="GAK53836.1"/>
    <property type="molecule type" value="Genomic_DNA"/>
</dbReference>
<evidence type="ECO:0008006" key="3">
    <source>
        <dbReference type="Google" id="ProtNLM"/>
    </source>
</evidence>
<gene>
    <name evidence="1" type="ORF">U14_05110</name>
</gene>
<keyword evidence="2" id="KW-1185">Reference proteome</keyword>